<gene>
    <name evidence="1" type="primary">LOC114324677</name>
</gene>
<proteinExistence type="predicted"/>
<name>A0A6P7F3A3_DIAVI</name>
<evidence type="ECO:0000313" key="1">
    <source>
        <dbReference type="RefSeq" id="XP_028128343.1"/>
    </source>
</evidence>
<dbReference type="AlphaFoldDB" id="A0A6P7F3A3"/>
<dbReference type="InParanoid" id="A0A6P7F3A3"/>
<protein>
    <submittedName>
        <fullName evidence="1">Uncharacterized protein LOC114324677</fullName>
    </submittedName>
</protein>
<accession>A0A6P7F3A3</accession>
<reference evidence="1" key="1">
    <citation type="submission" date="2025-08" db="UniProtKB">
        <authorList>
            <consortium name="RefSeq"/>
        </authorList>
    </citation>
    <scope>IDENTIFICATION</scope>
    <source>
        <tissue evidence="1">Whole insect</tissue>
    </source>
</reference>
<organism evidence="1">
    <name type="scientific">Diabrotica virgifera virgifera</name>
    <name type="common">western corn rootworm</name>
    <dbReference type="NCBI Taxonomy" id="50390"/>
    <lineage>
        <taxon>Eukaryota</taxon>
        <taxon>Metazoa</taxon>
        <taxon>Ecdysozoa</taxon>
        <taxon>Arthropoda</taxon>
        <taxon>Hexapoda</taxon>
        <taxon>Insecta</taxon>
        <taxon>Pterygota</taxon>
        <taxon>Neoptera</taxon>
        <taxon>Endopterygota</taxon>
        <taxon>Coleoptera</taxon>
        <taxon>Polyphaga</taxon>
        <taxon>Cucujiformia</taxon>
        <taxon>Chrysomeloidea</taxon>
        <taxon>Chrysomelidae</taxon>
        <taxon>Galerucinae</taxon>
        <taxon>Diabroticina</taxon>
        <taxon>Diabroticites</taxon>
        <taxon>Diabrotica</taxon>
    </lineage>
</organism>
<sequence length="160" mass="19304">MDVSVRFGDNNHEQIKDLLKNNTPQNTIRTKRSVWTQFEQFCKVRNYQLNDNTSIQEIAKVLEDWGMNMKKMNGEDYKEYSVKTIWNVTAKMIQEKYFSEFKISFNPFIDIEFKKARDVRNAKRKELQSRPEKRKQSAIALDEKEYSKKCYYTDCIKHDY</sequence>
<dbReference type="RefSeq" id="XP_028128343.1">
    <property type="nucleotide sequence ID" value="XM_028272542.1"/>
</dbReference>